<dbReference type="EMBL" id="KI281310">
    <property type="protein sequence ID" value="ESA16120.1"/>
    <property type="molecule type" value="Genomic_DNA"/>
</dbReference>
<gene>
    <name evidence="1" type="ORF">GLOINDRAFT_23137</name>
</gene>
<dbReference type="AlphaFoldDB" id="U9U6Y6"/>
<organism evidence="1">
    <name type="scientific">Rhizophagus irregularis (strain DAOM 181602 / DAOM 197198 / MUCL 43194)</name>
    <name type="common">Arbuscular mycorrhizal fungus</name>
    <name type="synonym">Glomus intraradices</name>
    <dbReference type="NCBI Taxonomy" id="747089"/>
    <lineage>
        <taxon>Eukaryota</taxon>
        <taxon>Fungi</taxon>
        <taxon>Fungi incertae sedis</taxon>
        <taxon>Mucoromycota</taxon>
        <taxon>Glomeromycotina</taxon>
        <taxon>Glomeromycetes</taxon>
        <taxon>Glomerales</taxon>
        <taxon>Glomeraceae</taxon>
        <taxon>Rhizophagus</taxon>
    </lineage>
</organism>
<protein>
    <submittedName>
        <fullName evidence="1">Uncharacterized protein</fullName>
    </submittedName>
</protein>
<reference evidence="1" key="1">
    <citation type="submission" date="2013-07" db="EMBL/GenBank/DDBJ databases">
        <title>The genome of an arbuscular mycorrhizal fungus provides insights into the evolution of the oldest plant symbiosis.</title>
        <authorList>
            <consortium name="DOE Joint Genome Institute"/>
            <person name="Tisserant E."/>
            <person name="Malbreil M."/>
            <person name="Kuo A."/>
            <person name="Kohler A."/>
            <person name="Symeonidi A."/>
            <person name="Balestrini R."/>
            <person name="Charron P."/>
            <person name="Duensing N."/>
            <person name="Frei-dit-Frey N."/>
            <person name="Gianinazzi-Pearson V."/>
            <person name="Gilbert B."/>
            <person name="Handa Y."/>
            <person name="Hijri M."/>
            <person name="Kaul R."/>
            <person name="Kawaguchi M."/>
            <person name="Krajinski F."/>
            <person name="Lammers P."/>
            <person name="Lapierre D."/>
            <person name="Masclaux F.G."/>
            <person name="Murat C."/>
            <person name="Morin E."/>
            <person name="Ndikumana S."/>
            <person name="Pagni M."/>
            <person name="Petitpierre D."/>
            <person name="Requena N."/>
            <person name="Rosikiewicz P."/>
            <person name="Riley R."/>
            <person name="Saito K."/>
            <person name="San Clemente H."/>
            <person name="Shapiro H."/>
            <person name="van Tuinen D."/>
            <person name="Becard G."/>
            <person name="Bonfante P."/>
            <person name="Paszkowski U."/>
            <person name="Shachar-Hill Y."/>
            <person name="Young J.P."/>
            <person name="Sanders I.R."/>
            <person name="Henrissat B."/>
            <person name="Rensing S.A."/>
            <person name="Grigoriev I.V."/>
            <person name="Corradi N."/>
            <person name="Roux C."/>
            <person name="Martin F."/>
        </authorList>
    </citation>
    <scope>NUCLEOTIDE SEQUENCE</scope>
    <source>
        <strain evidence="1">DAOM 197198</strain>
    </source>
</reference>
<accession>U9U6Y6</accession>
<evidence type="ECO:0000313" key="1">
    <source>
        <dbReference type="EMBL" id="ESA16120.1"/>
    </source>
</evidence>
<name>U9U6Y6_RHIID</name>
<proteinExistence type="predicted"/>
<dbReference type="HOGENOM" id="CLU_664194_0_0_1"/>
<dbReference type="VEuPathDB" id="FungiDB:RhiirFUN_020527"/>
<sequence>MEKADQNNGRGISCTLQEGQAVGINNIGDYWSEKPPKKNIHVIVEPLVSTTTSASNEILELKEQRASLQALLNMSETNEGFKWTVNIDDAVLEGLKEYIREMDKPPALENDGALQVFETPQSSSTNGSYRKCVSSMDLSQSVVKHLMAESELRQKTTPLDFAYEATKSIYSYCYLASGVSFYEKNFKIIPEKLITGHNGQGNLDYAIECRSTNRIVGLVEVKKDDFKQGFAQMESSLNAKTTIVCKDENLQAKVLGYIVWLLEEAQKPVEASRGIESNKKHRSSSSLAEKSDIRITELEAENAQNMELEWRAEPKILDVMEWLLKLDAFFQRYRIAWEVQGAQHLFHGTSWYKDVKKLEDIFNRDQQKRCICQNNRIFLLKAWYDEKVEIVIPKRIQKLRSSLIKHLQSSISYH</sequence>